<evidence type="ECO:0000256" key="1">
    <source>
        <dbReference type="ARBA" id="ARBA00023015"/>
    </source>
</evidence>
<keyword evidence="2 4" id="KW-0238">DNA-binding</keyword>
<dbReference type="Proteomes" id="UP001602013">
    <property type="component" value="Unassembled WGS sequence"/>
</dbReference>
<accession>A0ABW6SQ25</accession>
<dbReference type="PROSITE" id="PS50977">
    <property type="entry name" value="HTH_TETR_2"/>
    <property type="match status" value="1"/>
</dbReference>
<reference evidence="6 7" key="1">
    <citation type="submission" date="2024-10" db="EMBL/GenBank/DDBJ databases">
        <title>The Natural Products Discovery Center: Release of the First 8490 Sequenced Strains for Exploring Actinobacteria Biosynthetic Diversity.</title>
        <authorList>
            <person name="Kalkreuter E."/>
            <person name="Kautsar S.A."/>
            <person name="Yang D."/>
            <person name="Bader C.D."/>
            <person name="Teijaro C.N."/>
            <person name="Fluegel L."/>
            <person name="Davis C.M."/>
            <person name="Simpson J.R."/>
            <person name="Lauterbach L."/>
            <person name="Steele A.D."/>
            <person name="Gui C."/>
            <person name="Meng S."/>
            <person name="Li G."/>
            <person name="Viehrig K."/>
            <person name="Ye F."/>
            <person name="Su P."/>
            <person name="Kiefer A.F."/>
            <person name="Nichols A."/>
            <person name="Cepeda A.J."/>
            <person name="Yan W."/>
            <person name="Fan B."/>
            <person name="Jiang Y."/>
            <person name="Adhikari A."/>
            <person name="Zheng C.-J."/>
            <person name="Schuster L."/>
            <person name="Cowan T.M."/>
            <person name="Smanski M.J."/>
            <person name="Chevrette M.G."/>
            <person name="De Carvalho L.P.S."/>
            <person name="Shen B."/>
        </authorList>
    </citation>
    <scope>NUCLEOTIDE SEQUENCE [LARGE SCALE GENOMIC DNA]</scope>
    <source>
        <strain evidence="6 7">NPDC002173</strain>
    </source>
</reference>
<evidence type="ECO:0000256" key="3">
    <source>
        <dbReference type="ARBA" id="ARBA00023163"/>
    </source>
</evidence>
<dbReference type="EMBL" id="JBIASD010000006">
    <property type="protein sequence ID" value="MFF3666383.1"/>
    <property type="molecule type" value="Genomic_DNA"/>
</dbReference>
<keyword evidence="1" id="KW-0805">Transcription regulation</keyword>
<sequence length="294" mass="31559">MSPKDEFDRLQDVNRAEVPSELVRAALRAAARLNRDVADVPILAIAQEAGISRSTLLRRLGGTRQALDEAVRAAGVDPGGQRPVRDRAVEAAAHQIGEQGLAAATLEAVAASAQCSVHSLYATFGGRDELLRAVFDRYSPILDLEETLSGPPADLAETVRRVYRLLADGLARPPRVLPAVLAQALARPNDEGTDILARHFAPRLLGGLGRWLAAEVAAGRVRDLPLLLLIHQMAGPLVLHFLLRPVGERVPGVVLPSVEEACEVFAETFLRAVALPEPPAGADGHPLLHREELR</sequence>
<dbReference type="InterPro" id="IPR050109">
    <property type="entry name" value="HTH-type_TetR-like_transc_reg"/>
</dbReference>
<evidence type="ECO:0000259" key="5">
    <source>
        <dbReference type="PROSITE" id="PS50977"/>
    </source>
</evidence>
<gene>
    <name evidence="6" type="ORF">ACFYXI_12380</name>
</gene>
<dbReference type="Pfam" id="PF00440">
    <property type="entry name" value="TetR_N"/>
    <property type="match status" value="1"/>
</dbReference>
<keyword evidence="3" id="KW-0804">Transcription</keyword>
<keyword evidence="7" id="KW-1185">Reference proteome</keyword>
<evidence type="ECO:0000313" key="6">
    <source>
        <dbReference type="EMBL" id="MFF3666383.1"/>
    </source>
</evidence>
<proteinExistence type="predicted"/>
<feature type="domain" description="HTH tetR-type" evidence="5">
    <location>
        <begin position="82"/>
        <end position="142"/>
    </location>
</feature>
<organism evidence="6 7">
    <name type="scientific">Microtetraspora malaysiensis</name>
    <dbReference type="NCBI Taxonomy" id="161358"/>
    <lineage>
        <taxon>Bacteria</taxon>
        <taxon>Bacillati</taxon>
        <taxon>Actinomycetota</taxon>
        <taxon>Actinomycetes</taxon>
        <taxon>Streptosporangiales</taxon>
        <taxon>Streptosporangiaceae</taxon>
        <taxon>Microtetraspora</taxon>
    </lineage>
</organism>
<comment type="caution">
    <text evidence="6">The sequence shown here is derived from an EMBL/GenBank/DDBJ whole genome shotgun (WGS) entry which is preliminary data.</text>
</comment>
<protein>
    <submittedName>
        <fullName evidence="6">TetR/AcrR family transcriptional regulator</fullName>
    </submittedName>
</protein>
<dbReference type="Gene3D" id="1.10.357.10">
    <property type="entry name" value="Tetracycline Repressor, domain 2"/>
    <property type="match status" value="1"/>
</dbReference>
<feature type="DNA-binding region" description="H-T-H motif" evidence="4">
    <location>
        <begin position="105"/>
        <end position="124"/>
    </location>
</feature>
<dbReference type="PANTHER" id="PTHR30055">
    <property type="entry name" value="HTH-TYPE TRANSCRIPTIONAL REGULATOR RUTR"/>
    <property type="match status" value="1"/>
</dbReference>
<evidence type="ECO:0000313" key="7">
    <source>
        <dbReference type="Proteomes" id="UP001602013"/>
    </source>
</evidence>
<dbReference type="InterPro" id="IPR009057">
    <property type="entry name" value="Homeodomain-like_sf"/>
</dbReference>
<dbReference type="InterPro" id="IPR001647">
    <property type="entry name" value="HTH_TetR"/>
</dbReference>
<dbReference type="RefSeq" id="WP_387410856.1">
    <property type="nucleotide sequence ID" value="NZ_JBIASD010000006.1"/>
</dbReference>
<evidence type="ECO:0000256" key="2">
    <source>
        <dbReference type="ARBA" id="ARBA00023125"/>
    </source>
</evidence>
<dbReference type="SUPFAM" id="SSF46689">
    <property type="entry name" value="Homeodomain-like"/>
    <property type="match status" value="1"/>
</dbReference>
<name>A0ABW6SQ25_9ACTN</name>
<evidence type="ECO:0000256" key="4">
    <source>
        <dbReference type="PROSITE-ProRule" id="PRU00335"/>
    </source>
</evidence>
<dbReference type="PANTHER" id="PTHR30055:SF234">
    <property type="entry name" value="HTH-TYPE TRANSCRIPTIONAL REGULATOR BETI"/>
    <property type="match status" value="1"/>
</dbReference>